<keyword evidence="5" id="KW-0808">Transferase</keyword>
<dbReference type="Gene3D" id="3.30.40.10">
    <property type="entry name" value="Zinc/RING finger domain, C3HC4 (zinc finger)"/>
    <property type="match status" value="1"/>
</dbReference>
<keyword evidence="6" id="KW-0833">Ubl conjugation pathway</keyword>
<evidence type="ECO:0000256" key="8">
    <source>
        <dbReference type="SAM" id="MobiDB-lite"/>
    </source>
</evidence>
<dbReference type="Gene3D" id="1.10.510.10">
    <property type="entry name" value="Transferase(Phosphotransferase) domain 1"/>
    <property type="match status" value="2"/>
</dbReference>
<dbReference type="PROSITE" id="PS51698">
    <property type="entry name" value="U_BOX"/>
    <property type="match status" value="1"/>
</dbReference>
<dbReference type="GO" id="GO:0004672">
    <property type="term" value="F:protein kinase activity"/>
    <property type="evidence" value="ECO:0007669"/>
    <property type="project" value="InterPro"/>
</dbReference>
<dbReference type="InterPro" id="IPR011009">
    <property type="entry name" value="Kinase-like_dom_sf"/>
</dbReference>
<dbReference type="AlphaFoldDB" id="A0A2U1P921"/>
<gene>
    <name evidence="11" type="ORF">CTI12_AA177910</name>
</gene>
<feature type="domain" description="U-box" evidence="10">
    <location>
        <begin position="607"/>
        <end position="678"/>
    </location>
</feature>
<dbReference type="SMART" id="SM00504">
    <property type="entry name" value="Ubox"/>
    <property type="match status" value="1"/>
</dbReference>
<organism evidence="11 12">
    <name type="scientific">Artemisia annua</name>
    <name type="common">Sweet wormwood</name>
    <dbReference type="NCBI Taxonomy" id="35608"/>
    <lineage>
        <taxon>Eukaryota</taxon>
        <taxon>Viridiplantae</taxon>
        <taxon>Streptophyta</taxon>
        <taxon>Embryophyta</taxon>
        <taxon>Tracheophyta</taxon>
        <taxon>Spermatophyta</taxon>
        <taxon>Magnoliopsida</taxon>
        <taxon>eudicotyledons</taxon>
        <taxon>Gunneridae</taxon>
        <taxon>Pentapetalae</taxon>
        <taxon>asterids</taxon>
        <taxon>campanulids</taxon>
        <taxon>Asterales</taxon>
        <taxon>Asteraceae</taxon>
        <taxon>Asteroideae</taxon>
        <taxon>Anthemideae</taxon>
        <taxon>Artemisiinae</taxon>
        <taxon>Artemisia</taxon>
    </lineage>
</organism>
<dbReference type="UniPathway" id="UPA00143"/>
<dbReference type="PROSITE" id="PS50011">
    <property type="entry name" value="PROTEIN_KINASE_DOM"/>
    <property type="match status" value="1"/>
</dbReference>
<evidence type="ECO:0000259" key="10">
    <source>
        <dbReference type="PROSITE" id="PS51698"/>
    </source>
</evidence>
<dbReference type="InterPro" id="IPR001245">
    <property type="entry name" value="Ser-Thr/Tyr_kinase_cat_dom"/>
</dbReference>
<dbReference type="PANTHER" id="PTHR45647">
    <property type="entry name" value="OS02G0152300 PROTEIN"/>
    <property type="match status" value="1"/>
</dbReference>
<dbReference type="Gene3D" id="3.30.200.20">
    <property type="entry name" value="Phosphorylase Kinase, domain 1"/>
    <property type="match status" value="1"/>
</dbReference>
<dbReference type="Pfam" id="PF04564">
    <property type="entry name" value="U-box"/>
    <property type="match status" value="1"/>
</dbReference>
<dbReference type="PANTHER" id="PTHR45647:SF22">
    <property type="entry name" value="U-BOX DOMAIN-CONTAINING PROTEIN 32"/>
    <property type="match status" value="1"/>
</dbReference>
<dbReference type="GO" id="GO:0005524">
    <property type="term" value="F:ATP binding"/>
    <property type="evidence" value="ECO:0007669"/>
    <property type="project" value="InterPro"/>
</dbReference>
<dbReference type="STRING" id="35608.A0A2U1P921"/>
<evidence type="ECO:0000256" key="3">
    <source>
        <dbReference type="ARBA" id="ARBA00004906"/>
    </source>
</evidence>
<evidence type="ECO:0000256" key="2">
    <source>
        <dbReference type="ARBA" id="ARBA00003861"/>
    </source>
</evidence>
<feature type="coiled-coil region" evidence="7">
    <location>
        <begin position="235"/>
        <end position="325"/>
    </location>
</feature>
<protein>
    <recommendedName>
        <fullName evidence="4">RING-type E3 ubiquitin transferase</fullName>
        <ecNumber evidence="4">2.3.2.27</ecNumber>
    </recommendedName>
</protein>
<dbReference type="SUPFAM" id="SSF56112">
    <property type="entry name" value="Protein kinase-like (PK-like)"/>
    <property type="match status" value="1"/>
</dbReference>
<dbReference type="EMBL" id="PKPP01001491">
    <property type="protein sequence ID" value="PWA82255.1"/>
    <property type="molecule type" value="Genomic_DNA"/>
</dbReference>
<name>A0A2U1P921_ARTAN</name>
<evidence type="ECO:0000256" key="1">
    <source>
        <dbReference type="ARBA" id="ARBA00000900"/>
    </source>
</evidence>
<comment type="function">
    <text evidence="2">Functions as an E3 ubiquitin ligase.</text>
</comment>
<feature type="domain" description="Protein kinase" evidence="9">
    <location>
        <begin position="353"/>
        <end position="591"/>
    </location>
</feature>
<dbReference type="GO" id="GO:0061630">
    <property type="term" value="F:ubiquitin protein ligase activity"/>
    <property type="evidence" value="ECO:0007669"/>
    <property type="project" value="UniProtKB-EC"/>
</dbReference>
<evidence type="ECO:0000256" key="4">
    <source>
        <dbReference type="ARBA" id="ARBA00012483"/>
    </source>
</evidence>
<comment type="caution">
    <text evidence="11">The sequence shown here is derived from an EMBL/GenBank/DDBJ whole genome shotgun (WGS) entry which is preliminary data.</text>
</comment>
<evidence type="ECO:0000313" key="11">
    <source>
        <dbReference type="EMBL" id="PWA82255.1"/>
    </source>
</evidence>
<dbReference type="SUPFAM" id="SSF57850">
    <property type="entry name" value="RING/U-box"/>
    <property type="match status" value="1"/>
</dbReference>
<feature type="compositionally biased region" description="Basic and acidic residues" evidence="8">
    <location>
        <begin position="154"/>
        <end position="163"/>
    </location>
</feature>
<dbReference type="Proteomes" id="UP000245207">
    <property type="component" value="Unassembled WGS sequence"/>
</dbReference>
<comment type="pathway">
    <text evidence="3">Protein modification; protein ubiquitination.</text>
</comment>
<proteinExistence type="predicted"/>
<evidence type="ECO:0000259" key="9">
    <source>
        <dbReference type="PROSITE" id="PS50011"/>
    </source>
</evidence>
<sequence length="678" mass="76325">MHNTLNQYSLTLSQSGVHAGKVWIDGDNVEKGIVETIAQYGIRWLVMGAAADDLYTKDMSELKSSKAIYVCQHAPISCHMWFACNGHLIHIRERWSNPRPRFRSISALSPSIAPEEAMLTHHGEVGADMETRNLTRSLTLPAIETSLTLCHTLDADESREKSAESPPTMFREGPKGLSSSDLHDKLEYAKTDAENAKQKAFEQSIKRWKAEDDAKDALDKAEASENSLMVEITKRKEKEALLATQTQEIETMKNQRDQFMKELEITKDQKPELIDRISKARAAEKELEEKIIQAVNLLITFRGQRDDLQEKCDNSKIQIKKLAKHVNEDNTEFSHAQFYKPSFSEIMEATQDFNQTLKIGEGRCGSVYKGILRHVRIAIKMLPSIGSQGDAEFEDEAEVLSRIRHPNIVTLIGVCPETRSLIYEYLENGSLENRITSRGRTPPLQWLSRIQIASDICSALIFIHSSKPPIIHGNLNLNNILLDSNHVSKLSDLGINCLIPDSEKLSVTSDVCAFGVVLLRILTGRSASSVVNDVKCALKNGNFGTILDKTAGDWPIEHVKDLAYLGLRCCEKDPVNRPDLVDDVLTKLEIMKNLFPMSPVESENQRRIPSYFVCPIFQEVMKDPYIAADGFTYEEDAIKGWLNSGHKTSPMTNLKLDHCDLLPNHALSYAIQEWQQHS</sequence>
<evidence type="ECO:0000256" key="7">
    <source>
        <dbReference type="SAM" id="Coils"/>
    </source>
</evidence>
<reference evidence="11 12" key="1">
    <citation type="journal article" date="2018" name="Mol. Plant">
        <title>The genome of Artemisia annua provides insight into the evolution of Asteraceae family and artemisinin biosynthesis.</title>
        <authorList>
            <person name="Shen Q."/>
            <person name="Zhang L."/>
            <person name="Liao Z."/>
            <person name="Wang S."/>
            <person name="Yan T."/>
            <person name="Shi P."/>
            <person name="Liu M."/>
            <person name="Fu X."/>
            <person name="Pan Q."/>
            <person name="Wang Y."/>
            <person name="Lv Z."/>
            <person name="Lu X."/>
            <person name="Zhang F."/>
            <person name="Jiang W."/>
            <person name="Ma Y."/>
            <person name="Chen M."/>
            <person name="Hao X."/>
            <person name="Li L."/>
            <person name="Tang Y."/>
            <person name="Lv G."/>
            <person name="Zhou Y."/>
            <person name="Sun X."/>
            <person name="Brodelius P.E."/>
            <person name="Rose J.K.C."/>
            <person name="Tang K."/>
        </authorList>
    </citation>
    <scope>NUCLEOTIDE SEQUENCE [LARGE SCALE GENOMIC DNA]</scope>
    <source>
        <strain evidence="12">cv. Huhao1</strain>
        <tissue evidence="11">Leaf</tissue>
    </source>
</reference>
<evidence type="ECO:0000313" key="12">
    <source>
        <dbReference type="Proteomes" id="UP000245207"/>
    </source>
</evidence>
<evidence type="ECO:0000256" key="6">
    <source>
        <dbReference type="ARBA" id="ARBA00022786"/>
    </source>
</evidence>
<dbReference type="InterPro" id="IPR051348">
    <property type="entry name" value="U-box_ubiquitin_ligases"/>
</dbReference>
<dbReference type="EC" id="2.3.2.27" evidence="4"/>
<dbReference type="OrthoDB" id="4062651at2759"/>
<keyword evidence="7" id="KW-0175">Coiled coil</keyword>
<keyword evidence="12" id="KW-1185">Reference proteome</keyword>
<dbReference type="InterPro" id="IPR013083">
    <property type="entry name" value="Znf_RING/FYVE/PHD"/>
</dbReference>
<comment type="catalytic activity">
    <reaction evidence="1">
        <text>S-ubiquitinyl-[E2 ubiquitin-conjugating enzyme]-L-cysteine + [acceptor protein]-L-lysine = [E2 ubiquitin-conjugating enzyme]-L-cysteine + N(6)-ubiquitinyl-[acceptor protein]-L-lysine.</text>
        <dbReference type="EC" id="2.3.2.27"/>
    </reaction>
</comment>
<accession>A0A2U1P921</accession>
<dbReference type="Pfam" id="PF07714">
    <property type="entry name" value="PK_Tyr_Ser-Thr"/>
    <property type="match status" value="1"/>
</dbReference>
<dbReference type="InterPro" id="IPR000719">
    <property type="entry name" value="Prot_kinase_dom"/>
</dbReference>
<feature type="region of interest" description="Disordered" evidence="8">
    <location>
        <begin position="154"/>
        <end position="181"/>
    </location>
</feature>
<dbReference type="GO" id="GO:0016567">
    <property type="term" value="P:protein ubiquitination"/>
    <property type="evidence" value="ECO:0007669"/>
    <property type="project" value="UniProtKB-UniPathway"/>
</dbReference>
<evidence type="ECO:0000256" key="5">
    <source>
        <dbReference type="ARBA" id="ARBA00022679"/>
    </source>
</evidence>
<dbReference type="CDD" id="cd16655">
    <property type="entry name" value="RING-Ubox_WDSUB1-like"/>
    <property type="match status" value="1"/>
</dbReference>
<dbReference type="InterPro" id="IPR003613">
    <property type="entry name" value="Ubox_domain"/>
</dbReference>